<name>A0A3S5B0P3_9PLAT</name>
<sequence>MKSLEYRIDELINLYLRGSSFMSDEAVSIEFLFDAIVCLFYECNLPQHKSERNCQRFSNTVRNCVKKIESCRLSRSEFDTIRLIGFGAFG</sequence>
<dbReference type="Gene3D" id="3.30.200.20">
    <property type="entry name" value="Phosphorylase Kinase, domain 1"/>
    <property type="match status" value="1"/>
</dbReference>
<proteinExistence type="predicted"/>
<evidence type="ECO:0000313" key="2">
    <source>
        <dbReference type="Proteomes" id="UP000784294"/>
    </source>
</evidence>
<dbReference type="GO" id="GO:0004674">
    <property type="term" value="F:protein serine/threonine kinase activity"/>
    <property type="evidence" value="ECO:0007669"/>
    <property type="project" value="TreeGrafter"/>
</dbReference>
<dbReference type="PANTHER" id="PTHR22988">
    <property type="entry name" value="MYOTONIC DYSTROPHY S/T KINASE-RELATED"/>
    <property type="match status" value="1"/>
</dbReference>
<dbReference type="OrthoDB" id="2156623at2759"/>
<dbReference type="GO" id="GO:0031032">
    <property type="term" value="P:actomyosin structure organization"/>
    <property type="evidence" value="ECO:0007669"/>
    <property type="project" value="TreeGrafter"/>
</dbReference>
<feature type="non-terminal residue" evidence="1">
    <location>
        <position position="90"/>
    </location>
</feature>
<dbReference type="AlphaFoldDB" id="A0A3S5B0P3"/>
<dbReference type="PANTHER" id="PTHR22988:SF66">
    <property type="entry name" value="SERINE_THREONINE-PROTEIN KINASE GENGHIS KHAN"/>
    <property type="match status" value="1"/>
</dbReference>
<gene>
    <name evidence="1" type="ORF">PXEA_LOCUS35910</name>
</gene>
<dbReference type="Proteomes" id="UP000784294">
    <property type="component" value="Unassembled WGS sequence"/>
</dbReference>
<comment type="caution">
    <text evidence="1">The sequence shown here is derived from an EMBL/GenBank/DDBJ whole genome shotgun (WGS) entry which is preliminary data.</text>
</comment>
<organism evidence="1 2">
    <name type="scientific">Protopolystoma xenopodis</name>
    <dbReference type="NCBI Taxonomy" id="117903"/>
    <lineage>
        <taxon>Eukaryota</taxon>
        <taxon>Metazoa</taxon>
        <taxon>Spiralia</taxon>
        <taxon>Lophotrochozoa</taxon>
        <taxon>Platyhelminthes</taxon>
        <taxon>Monogenea</taxon>
        <taxon>Polyopisthocotylea</taxon>
        <taxon>Polystomatidea</taxon>
        <taxon>Polystomatidae</taxon>
        <taxon>Protopolystoma</taxon>
    </lineage>
</organism>
<dbReference type="InterPro" id="IPR050839">
    <property type="entry name" value="Rho-assoc_Ser/Thr_Kinase"/>
</dbReference>
<accession>A0A3S5B0P3</accession>
<protein>
    <submittedName>
        <fullName evidence="1">Uncharacterized protein</fullName>
    </submittedName>
</protein>
<dbReference type="GO" id="GO:0005856">
    <property type="term" value="C:cytoskeleton"/>
    <property type="evidence" value="ECO:0007669"/>
    <property type="project" value="TreeGrafter"/>
</dbReference>
<reference evidence="1" key="1">
    <citation type="submission" date="2018-11" db="EMBL/GenBank/DDBJ databases">
        <authorList>
            <consortium name="Pathogen Informatics"/>
        </authorList>
    </citation>
    <scope>NUCLEOTIDE SEQUENCE</scope>
</reference>
<evidence type="ECO:0000313" key="1">
    <source>
        <dbReference type="EMBL" id="VEL42470.1"/>
    </source>
</evidence>
<keyword evidence="2" id="KW-1185">Reference proteome</keyword>
<dbReference type="EMBL" id="CAAALY010274577">
    <property type="protein sequence ID" value="VEL42470.1"/>
    <property type="molecule type" value="Genomic_DNA"/>
</dbReference>
<dbReference type="GO" id="GO:0005737">
    <property type="term" value="C:cytoplasm"/>
    <property type="evidence" value="ECO:0007669"/>
    <property type="project" value="TreeGrafter"/>
</dbReference>